<reference evidence="7" key="2">
    <citation type="submission" date="2022-10" db="EMBL/GenBank/DDBJ databases">
        <authorList>
            <consortium name="ENA_rothamsted_submissions"/>
            <consortium name="culmorum"/>
            <person name="King R."/>
        </authorList>
    </citation>
    <scope>NUCLEOTIDE SEQUENCE</scope>
</reference>
<dbReference type="PANTHER" id="PTHR14315">
    <property type="entry name" value="SPOT14 FAMILY MEMBER"/>
    <property type="match status" value="1"/>
</dbReference>
<dbReference type="InterPro" id="IPR009786">
    <property type="entry name" value="Spot_14"/>
</dbReference>
<reference evidence="7" key="1">
    <citation type="submission" date="2022-01" db="EMBL/GenBank/DDBJ databases">
        <authorList>
            <person name="King R."/>
        </authorList>
    </citation>
    <scope>NUCLEOTIDE SEQUENCE</scope>
</reference>
<dbReference type="AlphaFoldDB" id="A0A9N9RQK8"/>
<accession>A0A9N9RQK8</accession>
<comment type="similarity">
    <text evidence="3">Belongs to the SPOT14 family.</text>
</comment>
<evidence type="ECO:0000256" key="6">
    <source>
        <dbReference type="SAM" id="MobiDB-lite"/>
    </source>
</evidence>
<evidence type="ECO:0008006" key="9">
    <source>
        <dbReference type="Google" id="ProtNLM"/>
    </source>
</evidence>
<organism evidence="7 8">
    <name type="scientific">Chironomus riparius</name>
    <dbReference type="NCBI Taxonomy" id="315576"/>
    <lineage>
        <taxon>Eukaryota</taxon>
        <taxon>Metazoa</taxon>
        <taxon>Ecdysozoa</taxon>
        <taxon>Arthropoda</taxon>
        <taxon>Hexapoda</taxon>
        <taxon>Insecta</taxon>
        <taxon>Pterygota</taxon>
        <taxon>Neoptera</taxon>
        <taxon>Endopterygota</taxon>
        <taxon>Diptera</taxon>
        <taxon>Nematocera</taxon>
        <taxon>Chironomoidea</taxon>
        <taxon>Chironomidae</taxon>
        <taxon>Chironominae</taxon>
        <taxon>Chironomus</taxon>
    </lineage>
</organism>
<keyword evidence="4" id="KW-0963">Cytoplasm</keyword>
<keyword evidence="5" id="KW-0539">Nucleus</keyword>
<dbReference type="GO" id="GO:0005634">
    <property type="term" value="C:nucleus"/>
    <property type="evidence" value="ECO:0007669"/>
    <property type="project" value="UniProtKB-SubCell"/>
</dbReference>
<evidence type="ECO:0000256" key="5">
    <source>
        <dbReference type="ARBA" id="ARBA00023242"/>
    </source>
</evidence>
<keyword evidence="8" id="KW-1185">Reference proteome</keyword>
<dbReference type="GO" id="GO:0005829">
    <property type="term" value="C:cytosol"/>
    <property type="evidence" value="ECO:0007669"/>
    <property type="project" value="TreeGrafter"/>
</dbReference>
<proteinExistence type="inferred from homology"/>
<dbReference type="OrthoDB" id="5951908at2759"/>
<gene>
    <name evidence="7" type="ORF">CHIRRI_LOCUS3856</name>
</gene>
<name>A0A9N9RQK8_9DIPT</name>
<dbReference type="Pfam" id="PF07084">
    <property type="entry name" value="Spot_14"/>
    <property type="match status" value="2"/>
</dbReference>
<evidence type="ECO:0000256" key="2">
    <source>
        <dbReference type="ARBA" id="ARBA00004496"/>
    </source>
</evidence>
<feature type="compositionally biased region" description="Basic and acidic residues" evidence="6">
    <location>
        <begin position="201"/>
        <end position="212"/>
    </location>
</feature>
<comment type="subcellular location">
    <subcellularLocation>
        <location evidence="2">Cytoplasm</location>
    </subcellularLocation>
    <subcellularLocation>
        <location evidence="1">Nucleus</location>
    </subcellularLocation>
</comment>
<evidence type="ECO:0000313" key="7">
    <source>
        <dbReference type="EMBL" id="CAG9800919.1"/>
    </source>
</evidence>
<evidence type="ECO:0000313" key="8">
    <source>
        <dbReference type="Proteomes" id="UP001153620"/>
    </source>
</evidence>
<feature type="compositionally biased region" description="Low complexity" evidence="6">
    <location>
        <begin position="172"/>
        <end position="199"/>
    </location>
</feature>
<dbReference type="GO" id="GO:0046890">
    <property type="term" value="P:regulation of lipid biosynthetic process"/>
    <property type="evidence" value="ECO:0007669"/>
    <property type="project" value="TreeGrafter"/>
</dbReference>
<dbReference type="Proteomes" id="UP001153620">
    <property type="component" value="Chromosome 1"/>
</dbReference>
<feature type="region of interest" description="Disordered" evidence="6">
    <location>
        <begin position="140"/>
        <end position="212"/>
    </location>
</feature>
<dbReference type="EMBL" id="OU895877">
    <property type="protein sequence ID" value="CAG9800919.1"/>
    <property type="molecule type" value="Genomic_DNA"/>
</dbReference>
<evidence type="ECO:0000256" key="1">
    <source>
        <dbReference type="ARBA" id="ARBA00004123"/>
    </source>
</evidence>
<evidence type="ECO:0000256" key="4">
    <source>
        <dbReference type="ARBA" id="ARBA00022490"/>
    </source>
</evidence>
<dbReference type="InterPro" id="IPR053719">
    <property type="entry name" value="Lipogen_MT_Stabilize_sf"/>
</dbReference>
<protein>
    <recommendedName>
        <fullName evidence="9">Thyroid hormone-inducible hepatic protein spot 14</fullName>
    </recommendedName>
</protein>
<feature type="compositionally biased region" description="Polar residues" evidence="6">
    <location>
        <begin position="140"/>
        <end position="160"/>
    </location>
</feature>
<evidence type="ECO:0000256" key="3">
    <source>
        <dbReference type="ARBA" id="ARBA00009488"/>
    </source>
</evidence>
<dbReference type="Gene3D" id="6.10.140.1610">
    <property type="match status" value="1"/>
</dbReference>
<sequence length="250" mass="28314">MTNIENSRNCLRRIIHDDKEFSNQSIINVIERFVKSVNMMEETILIPSRLMDRQVGDATDTVKPAVEKTYHHHHHHHHNKKKSSNNIHDCLGNTDLFNLYSMLNSVKVDLLWGRNGQEEETTETNNKNNERSCEINTRTDVVNVTENLSAPQQTTNSATTESRKGGHVRQPSTVSLSSSNSSTISDSESEISSNENDSGIESEKQQNKDRSLEVSKQFRTHLLGLYKSLEQMTEAASYLTARYQSDMGGC</sequence>
<dbReference type="PANTHER" id="PTHR14315:SF17">
    <property type="entry name" value="MIP21584P"/>
    <property type="match status" value="1"/>
</dbReference>